<keyword evidence="4 11" id="KW-0808">Transferase</keyword>
<evidence type="ECO:0000256" key="7">
    <source>
        <dbReference type="ARBA" id="ARBA00037904"/>
    </source>
</evidence>
<feature type="domain" description="Glycosyltransferase 2-like" evidence="10">
    <location>
        <begin position="3"/>
        <end position="112"/>
    </location>
</feature>
<accession>A0A1H9L7W4</accession>
<evidence type="ECO:0000256" key="1">
    <source>
        <dbReference type="ARBA" id="ARBA00004236"/>
    </source>
</evidence>
<evidence type="ECO:0000256" key="2">
    <source>
        <dbReference type="ARBA" id="ARBA00022475"/>
    </source>
</evidence>
<dbReference type="Pfam" id="PF00535">
    <property type="entry name" value="Glycos_transf_2"/>
    <property type="match status" value="1"/>
</dbReference>
<dbReference type="GO" id="GO:0005886">
    <property type="term" value="C:plasma membrane"/>
    <property type="evidence" value="ECO:0007669"/>
    <property type="project" value="UniProtKB-SubCell"/>
</dbReference>
<organism evidence="11 12">
    <name type="scientific">Actinokineospora terrae</name>
    <dbReference type="NCBI Taxonomy" id="155974"/>
    <lineage>
        <taxon>Bacteria</taxon>
        <taxon>Bacillati</taxon>
        <taxon>Actinomycetota</taxon>
        <taxon>Actinomycetes</taxon>
        <taxon>Pseudonocardiales</taxon>
        <taxon>Pseudonocardiaceae</taxon>
        <taxon>Actinokineospora</taxon>
    </lineage>
</organism>
<dbReference type="PANTHER" id="PTHR43646:SF2">
    <property type="entry name" value="GLYCOSYLTRANSFERASE 2-LIKE DOMAIN-CONTAINING PROTEIN"/>
    <property type="match status" value="1"/>
</dbReference>
<protein>
    <recommendedName>
        <fullName evidence="9">4,4'-diaponeurosporenoate glycosyltransferase</fullName>
    </recommendedName>
</protein>
<reference evidence="12" key="1">
    <citation type="submission" date="2016-10" db="EMBL/GenBank/DDBJ databases">
        <authorList>
            <person name="Varghese N."/>
            <person name="Submissions S."/>
        </authorList>
    </citation>
    <scope>NUCLEOTIDE SEQUENCE [LARGE SCALE GENOMIC DNA]</scope>
    <source>
        <strain evidence="12">DSM 44260</strain>
    </source>
</reference>
<dbReference type="InterPro" id="IPR001173">
    <property type="entry name" value="Glyco_trans_2-like"/>
</dbReference>
<evidence type="ECO:0000256" key="3">
    <source>
        <dbReference type="ARBA" id="ARBA00022676"/>
    </source>
</evidence>
<dbReference type="EMBL" id="FOGI01000001">
    <property type="protein sequence ID" value="SER07450.1"/>
    <property type="molecule type" value="Genomic_DNA"/>
</dbReference>
<sequence length="271" mass="28861">MDVVVPAHNEEFGIIACLDRLAESVEVNRVVVVANGCADRTAELARAHPSAPLVVEVPEPGKAAALNAGDALCVDFPRAYLDADIELRGADLDALAAATREPGVAAAMPAARLDLTGASWAVRRYYAVWQRLPSVHRAASGRGVYVLTRDAHERLFPLPPELISDDGHVSSTVPDRAVVSSAVVTVTAPRDLRSLVRRRQRVHRGNAHIQQSSAAGSGLATMVTLVRTRQAYLVDVAVFVAVTLLARVLVSTRGGQVGWGTDQSSRTAVRT</sequence>
<evidence type="ECO:0000256" key="8">
    <source>
        <dbReference type="ARBA" id="ARBA00038120"/>
    </source>
</evidence>
<evidence type="ECO:0000256" key="9">
    <source>
        <dbReference type="ARBA" id="ARBA00040345"/>
    </source>
</evidence>
<dbReference type="STRING" id="155974.SAMN04487818_101494"/>
<dbReference type="Gene3D" id="3.90.550.10">
    <property type="entry name" value="Spore Coat Polysaccharide Biosynthesis Protein SpsA, Chain A"/>
    <property type="match status" value="1"/>
</dbReference>
<dbReference type="SUPFAM" id="SSF53448">
    <property type="entry name" value="Nucleotide-diphospho-sugar transferases"/>
    <property type="match status" value="1"/>
</dbReference>
<dbReference type="GO" id="GO:0016757">
    <property type="term" value="F:glycosyltransferase activity"/>
    <property type="evidence" value="ECO:0007669"/>
    <property type="project" value="UniProtKB-KW"/>
</dbReference>
<evidence type="ECO:0000313" key="11">
    <source>
        <dbReference type="EMBL" id="SER07450.1"/>
    </source>
</evidence>
<name>A0A1H9L7W4_9PSEU</name>
<comment type="subcellular location">
    <subcellularLocation>
        <location evidence="1">Cell membrane</location>
    </subcellularLocation>
</comment>
<keyword evidence="12" id="KW-1185">Reference proteome</keyword>
<evidence type="ECO:0000256" key="5">
    <source>
        <dbReference type="ARBA" id="ARBA00023136"/>
    </source>
</evidence>
<comment type="pathway">
    <text evidence="7">Carotenoid biosynthesis; staphyloxanthin biosynthesis; staphyloxanthin from farnesyl diphosphate: step 4/5.</text>
</comment>
<comment type="similarity">
    <text evidence="8">Belongs to the glycosyltransferase 2 family. CrtQ subfamily.</text>
</comment>
<keyword evidence="3" id="KW-0328">Glycosyltransferase</keyword>
<dbReference type="Proteomes" id="UP000199051">
    <property type="component" value="Unassembled WGS sequence"/>
</dbReference>
<proteinExistence type="inferred from homology"/>
<evidence type="ECO:0000256" key="4">
    <source>
        <dbReference type="ARBA" id="ARBA00022679"/>
    </source>
</evidence>
<dbReference type="RefSeq" id="WP_092774721.1">
    <property type="nucleotide sequence ID" value="NZ_FOGI01000001.1"/>
</dbReference>
<dbReference type="PANTHER" id="PTHR43646">
    <property type="entry name" value="GLYCOSYLTRANSFERASE"/>
    <property type="match status" value="1"/>
</dbReference>
<gene>
    <name evidence="11" type="ORF">SAMN04487818_101494</name>
</gene>
<evidence type="ECO:0000259" key="10">
    <source>
        <dbReference type="Pfam" id="PF00535"/>
    </source>
</evidence>
<dbReference type="InterPro" id="IPR029044">
    <property type="entry name" value="Nucleotide-diphossugar_trans"/>
</dbReference>
<keyword evidence="2" id="KW-1003">Cell membrane</keyword>
<evidence type="ECO:0000256" key="6">
    <source>
        <dbReference type="ARBA" id="ARBA00037281"/>
    </source>
</evidence>
<evidence type="ECO:0000313" key="12">
    <source>
        <dbReference type="Proteomes" id="UP000199051"/>
    </source>
</evidence>
<keyword evidence="5" id="KW-0472">Membrane</keyword>
<dbReference type="AlphaFoldDB" id="A0A1H9L7W4"/>
<comment type="function">
    <text evidence="6">Catalyzes the glycosylation of 4,4'-diaponeurosporenoate, i.e. the esterification of glucose at the C1'' position with the carboxyl group of 4,4'-diaponeurosporenic acid, to form glycosyl-4,4'-diaponeurosporenoate. This is a step in the biosynthesis of staphyloxanthin, an orange pigment present in most staphylococci strains.</text>
</comment>